<gene>
    <name evidence="1" type="ORF">UFOPK3828_00593</name>
</gene>
<proteinExistence type="predicted"/>
<dbReference type="EMBL" id="CAFBNP010000102">
    <property type="protein sequence ID" value="CAB4954853.1"/>
    <property type="molecule type" value="Genomic_DNA"/>
</dbReference>
<protein>
    <submittedName>
        <fullName evidence="1">Unannotated protein</fullName>
    </submittedName>
</protein>
<sequence length="152" mass="16710">MIRASFIVSLIIAPVAYGVIVAKLSISSAVNEWETFSKYPSYVRTRPALLGYPTRYIRSIRPGRSSASSNASGIFVAMTTKIRYLGGFLGRMPKARLTTRLINPRGFFNPESSVSRAWRVPIPPPPPAAPPIMNLLLEIVELITSDFPGSDK</sequence>
<evidence type="ECO:0000313" key="1">
    <source>
        <dbReference type="EMBL" id="CAB4954853.1"/>
    </source>
</evidence>
<organism evidence="1">
    <name type="scientific">freshwater metagenome</name>
    <dbReference type="NCBI Taxonomy" id="449393"/>
    <lineage>
        <taxon>unclassified sequences</taxon>
        <taxon>metagenomes</taxon>
        <taxon>ecological metagenomes</taxon>
    </lineage>
</organism>
<name>A0A6J7KJ81_9ZZZZ</name>
<dbReference type="AlphaFoldDB" id="A0A6J7KJ81"/>
<accession>A0A6J7KJ81</accession>
<reference evidence="1" key="1">
    <citation type="submission" date="2020-05" db="EMBL/GenBank/DDBJ databases">
        <authorList>
            <person name="Chiriac C."/>
            <person name="Salcher M."/>
            <person name="Ghai R."/>
            <person name="Kavagutti S V."/>
        </authorList>
    </citation>
    <scope>NUCLEOTIDE SEQUENCE</scope>
</reference>